<reference evidence="2" key="1">
    <citation type="submission" date="2021-01" db="EMBL/GenBank/DDBJ databases">
        <title>Genomic Encyclopedia of Type Strains, Phase IV (KMG-IV): sequencing the most valuable type-strain genomes for metagenomic binning, comparative biology and taxonomic classification.</title>
        <authorList>
            <person name="Goeker M."/>
        </authorList>
    </citation>
    <scope>NUCLEOTIDE SEQUENCE</scope>
    <source>
        <strain evidence="2">DSM 21943</strain>
    </source>
</reference>
<evidence type="ECO:0000313" key="2">
    <source>
        <dbReference type="EMBL" id="MBM7839223.1"/>
    </source>
</evidence>
<organism evidence="2 3">
    <name type="scientific">Shouchella xiaoxiensis</name>
    <dbReference type="NCBI Taxonomy" id="766895"/>
    <lineage>
        <taxon>Bacteria</taxon>
        <taxon>Bacillati</taxon>
        <taxon>Bacillota</taxon>
        <taxon>Bacilli</taxon>
        <taxon>Bacillales</taxon>
        <taxon>Bacillaceae</taxon>
        <taxon>Shouchella</taxon>
    </lineage>
</organism>
<comment type="caution">
    <text evidence="2">The sequence shown here is derived from an EMBL/GenBank/DDBJ whole genome shotgun (WGS) entry which is preliminary data.</text>
</comment>
<keyword evidence="3" id="KW-1185">Reference proteome</keyword>
<dbReference type="EMBL" id="JAFBCV010000007">
    <property type="protein sequence ID" value="MBM7839223.1"/>
    <property type="molecule type" value="Genomic_DNA"/>
</dbReference>
<accession>A0ABS2SUK3</accession>
<dbReference type="Proteomes" id="UP001179280">
    <property type="component" value="Unassembled WGS sequence"/>
</dbReference>
<keyword evidence="1" id="KW-1133">Transmembrane helix</keyword>
<gene>
    <name evidence="2" type="ORF">JOC54_002494</name>
</gene>
<dbReference type="RefSeq" id="WP_204466522.1">
    <property type="nucleotide sequence ID" value="NZ_JAFBCV010000007.1"/>
</dbReference>
<evidence type="ECO:0008006" key="4">
    <source>
        <dbReference type="Google" id="ProtNLM"/>
    </source>
</evidence>
<feature type="transmembrane region" description="Helical" evidence="1">
    <location>
        <begin position="29"/>
        <end position="47"/>
    </location>
</feature>
<proteinExistence type="predicted"/>
<evidence type="ECO:0000256" key="1">
    <source>
        <dbReference type="SAM" id="Phobius"/>
    </source>
</evidence>
<keyword evidence="1" id="KW-0812">Transmembrane</keyword>
<sequence>MTRLLVLFLAGFIGLLLRFVYVGEFELNQLLLLILFPIGAIVIALFTRKQYINDQEYRPPAEMLALSTRLADRVSDQPKSIFSNQHKIATYQRVYEKWWQRYVADGMGRPGNWYLKLHISFEDGPTLTIQELQKKQEIRTWGIYQNEMQIGSIAVDQSLKTVKDQQRKLFVQYEDRHYEWQSALIGSRASLFDAHQEVAIGDRKERSIRALRFTAQLDSEEEQLLTTTYLFFNYIFGK</sequence>
<protein>
    <recommendedName>
        <fullName evidence="4">SMODS-associating 2TM beta-strand rich effector domain-containing protein</fullName>
    </recommendedName>
</protein>
<name>A0ABS2SUK3_9BACI</name>
<keyword evidence="1" id="KW-0472">Membrane</keyword>
<evidence type="ECO:0000313" key="3">
    <source>
        <dbReference type="Proteomes" id="UP001179280"/>
    </source>
</evidence>